<dbReference type="AlphaFoldDB" id="A0ABD3H682"/>
<comment type="caution">
    <text evidence="2">The sequence shown here is derived from an EMBL/GenBank/DDBJ whole genome shotgun (WGS) entry which is preliminary data.</text>
</comment>
<evidence type="ECO:0000313" key="2">
    <source>
        <dbReference type="EMBL" id="KAL3686296.1"/>
    </source>
</evidence>
<feature type="region of interest" description="Disordered" evidence="1">
    <location>
        <begin position="49"/>
        <end position="96"/>
    </location>
</feature>
<proteinExistence type="predicted"/>
<reference evidence="2 3" key="1">
    <citation type="submission" date="2024-09" db="EMBL/GenBank/DDBJ databases">
        <title>Chromosome-scale assembly of Riccia sorocarpa.</title>
        <authorList>
            <person name="Paukszto L."/>
        </authorList>
    </citation>
    <scope>NUCLEOTIDE SEQUENCE [LARGE SCALE GENOMIC DNA]</scope>
    <source>
        <strain evidence="2">LP-2024</strain>
        <tissue evidence="2">Aerial parts of the thallus</tissue>
    </source>
</reference>
<sequence>MVEAKAAKFAKSKDKGKAIVQEAPKKKSSAPTQAPREKLLVSSIAAETARLSRESKTDTSKCKRESQVTPPPPRIPVVVESETSEDKEDIPSDKDQAQILQEAFERRLAG</sequence>
<evidence type="ECO:0000313" key="3">
    <source>
        <dbReference type="Proteomes" id="UP001633002"/>
    </source>
</evidence>
<accession>A0ABD3H682</accession>
<dbReference type="EMBL" id="JBJQOH010000005">
    <property type="protein sequence ID" value="KAL3686296.1"/>
    <property type="molecule type" value="Genomic_DNA"/>
</dbReference>
<feature type="region of interest" description="Disordered" evidence="1">
    <location>
        <begin position="1"/>
        <end position="37"/>
    </location>
</feature>
<feature type="compositionally biased region" description="Basic and acidic residues" evidence="1">
    <location>
        <begin position="50"/>
        <end position="66"/>
    </location>
</feature>
<name>A0ABD3H682_9MARC</name>
<protein>
    <submittedName>
        <fullName evidence="2">Uncharacterized protein</fullName>
    </submittedName>
</protein>
<gene>
    <name evidence="2" type="ORF">R1sor_008870</name>
</gene>
<evidence type="ECO:0000256" key="1">
    <source>
        <dbReference type="SAM" id="MobiDB-lite"/>
    </source>
</evidence>
<keyword evidence="3" id="KW-1185">Reference proteome</keyword>
<organism evidence="2 3">
    <name type="scientific">Riccia sorocarpa</name>
    <dbReference type="NCBI Taxonomy" id="122646"/>
    <lineage>
        <taxon>Eukaryota</taxon>
        <taxon>Viridiplantae</taxon>
        <taxon>Streptophyta</taxon>
        <taxon>Embryophyta</taxon>
        <taxon>Marchantiophyta</taxon>
        <taxon>Marchantiopsida</taxon>
        <taxon>Marchantiidae</taxon>
        <taxon>Marchantiales</taxon>
        <taxon>Ricciaceae</taxon>
        <taxon>Riccia</taxon>
    </lineage>
</organism>
<dbReference type="Proteomes" id="UP001633002">
    <property type="component" value="Unassembled WGS sequence"/>
</dbReference>